<keyword evidence="3" id="KW-0547">Nucleotide-binding</keyword>
<proteinExistence type="inferred from homology"/>
<protein>
    <submittedName>
        <fullName evidence="6">Peptide ABC transporter substrate-binding protein</fullName>
    </submittedName>
</protein>
<keyword evidence="2" id="KW-0813">Transport</keyword>
<dbReference type="PANTHER" id="PTHR43776">
    <property type="entry name" value="TRANSPORT ATP-BINDING PROTEIN"/>
    <property type="match status" value="1"/>
</dbReference>
<reference evidence="6 7" key="1">
    <citation type="journal article" date="2017" name="Front. Microbiol.">
        <title>Strong Genomic and Phenotypic Heterogeneity in the Aeromonas sobria Species Complex.</title>
        <authorList>
            <person name="Gauthier J."/>
            <person name="Vincent A.T."/>
            <person name="Charette S.J."/>
            <person name="Derome N."/>
        </authorList>
    </citation>
    <scope>NUCLEOTIDE SEQUENCE [LARGE SCALE GENOMIC DNA]</scope>
    <source>
        <strain evidence="6 7">TM18</strain>
    </source>
</reference>
<evidence type="ECO:0000256" key="2">
    <source>
        <dbReference type="ARBA" id="ARBA00022448"/>
    </source>
</evidence>
<dbReference type="FunFam" id="3.40.50.300:FF:000016">
    <property type="entry name" value="Oligopeptide ABC transporter ATP-binding component"/>
    <property type="match status" value="1"/>
</dbReference>
<keyword evidence="4" id="KW-0067">ATP-binding</keyword>
<evidence type="ECO:0000256" key="1">
    <source>
        <dbReference type="ARBA" id="ARBA00005417"/>
    </source>
</evidence>
<dbReference type="InterPro" id="IPR050319">
    <property type="entry name" value="ABC_transp_ATP-bind"/>
</dbReference>
<comment type="caution">
    <text evidence="6">The sequence shown here is derived from an EMBL/GenBank/DDBJ whole genome shotgun (WGS) entry which is preliminary data.</text>
</comment>
<dbReference type="RefSeq" id="WP_101325649.1">
    <property type="nucleotide sequence ID" value="NZ_NQMM01000048.1"/>
</dbReference>
<dbReference type="InterPro" id="IPR017871">
    <property type="entry name" value="ABC_transporter-like_CS"/>
</dbReference>
<dbReference type="InterPro" id="IPR013563">
    <property type="entry name" value="Oligopep_ABC_C"/>
</dbReference>
<dbReference type="CDD" id="cd03257">
    <property type="entry name" value="ABC_NikE_OppD_transporters"/>
    <property type="match status" value="1"/>
</dbReference>
<gene>
    <name evidence="6" type="ORF">CJP16_17215</name>
</gene>
<name>A0A2N3IRW7_AERSO</name>
<evidence type="ECO:0000313" key="7">
    <source>
        <dbReference type="Proteomes" id="UP000233467"/>
    </source>
</evidence>
<evidence type="ECO:0000256" key="4">
    <source>
        <dbReference type="ARBA" id="ARBA00022840"/>
    </source>
</evidence>
<dbReference type="InterPro" id="IPR003593">
    <property type="entry name" value="AAA+_ATPase"/>
</dbReference>
<evidence type="ECO:0000259" key="5">
    <source>
        <dbReference type="PROSITE" id="PS50893"/>
    </source>
</evidence>
<accession>A0A2N3IRW7</accession>
<dbReference type="PROSITE" id="PS50893">
    <property type="entry name" value="ABC_TRANSPORTER_2"/>
    <property type="match status" value="1"/>
</dbReference>
<keyword evidence="7" id="KW-1185">Reference proteome</keyword>
<dbReference type="Pfam" id="PF00005">
    <property type="entry name" value="ABC_tran"/>
    <property type="match status" value="1"/>
</dbReference>
<dbReference type="PANTHER" id="PTHR43776:SF7">
    <property type="entry name" value="D,D-DIPEPTIDE TRANSPORT ATP-BINDING PROTEIN DDPF-RELATED"/>
    <property type="match status" value="1"/>
</dbReference>
<dbReference type="NCBIfam" id="TIGR01727">
    <property type="entry name" value="oligo_HPY"/>
    <property type="match status" value="1"/>
</dbReference>
<dbReference type="PROSITE" id="PS00211">
    <property type="entry name" value="ABC_TRANSPORTER_1"/>
    <property type="match status" value="1"/>
</dbReference>
<dbReference type="NCBIfam" id="NF008453">
    <property type="entry name" value="PRK11308.1"/>
    <property type="match status" value="1"/>
</dbReference>
<dbReference type="GO" id="GO:0005524">
    <property type="term" value="F:ATP binding"/>
    <property type="evidence" value="ECO:0007669"/>
    <property type="project" value="UniProtKB-KW"/>
</dbReference>
<comment type="similarity">
    <text evidence="1">Belongs to the ABC transporter superfamily.</text>
</comment>
<dbReference type="SMART" id="SM00382">
    <property type="entry name" value="AAA"/>
    <property type="match status" value="1"/>
</dbReference>
<evidence type="ECO:0000256" key="3">
    <source>
        <dbReference type="ARBA" id="ARBA00022741"/>
    </source>
</evidence>
<dbReference type="InterPro" id="IPR003439">
    <property type="entry name" value="ABC_transporter-like_ATP-bd"/>
</dbReference>
<dbReference type="Gene3D" id="3.40.50.300">
    <property type="entry name" value="P-loop containing nucleotide triphosphate hydrolases"/>
    <property type="match status" value="1"/>
</dbReference>
<sequence length="352" mass="38465">MSTLLSVRDLKQHFRLGGGFLRKQYTVHAVDGISFDLKQGETLGLVGESGCGKSTLGRSLLKLFEPTAGTITFEGRDITALSPKEMRSLRQEMQMVFQDPAESLNSRHTVGQILEEPFIIHGKGNTEQRRGWVQELLAKVGLPGSAVDRYPHEFSGGQRQRIGIARAIALKPKLLVCDEAVSALDVSVQSQIVNLLLSLQREMNLSIIFIAHDLSVVKHISDRIAVMYLGRIVELADAQSLYLAPRHPYTQALISAIPVPDPRRRSQRILLTGDVPSPISPPSGCHFHQRCPHATELCKSKAPRLEVCDEAHHQVACHTPLSVGSHAISGSIISGNSISGNMSGDSRLEQAS</sequence>
<dbReference type="GO" id="GO:0015833">
    <property type="term" value="P:peptide transport"/>
    <property type="evidence" value="ECO:0007669"/>
    <property type="project" value="InterPro"/>
</dbReference>
<feature type="domain" description="ABC transporter" evidence="5">
    <location>
        <begin position="5"/>
        <end position="254"/>
    </location>
</feature>
<evidence type="ECO:0000313" key="6">
    <source>
        <dbReference type="EMBL" id="PKQ74429.1"/>
    </source>
</evidence>
<dbReference type="AlphaFoldDB" id="A0A2N3IRW7"/>
<dbReference type="GO" id="GO:0055085">
    <property type="term" value="P:transmembrane transport"/>
    <property type="evidence" value="ECO:0007669"/>
    <property type="project" value="UniProtKB-ARBA"/>
</dbReference>
<dbReference type="EMBL" id="NQMM01000048">
    <property type="protein sequence ID" value="PKQ74429.1"/>
    <property type="molecule type" value="Genomic_DNA"/>
</dbReference>
<dbReference type="Pfam" id="PF08352">
    <property type="entry name" value="oligo_HPY"/>
    <property type="match status" value="1"/>
</dbReference>
<dbReference type="InterPro" id="IPR027417">
    <property type="entry name" value="P-loop_NTPase"/>
</dbReference>
<dbReference type="SUPFAM" id="SSF52540">
    <property type="entry name" value="P-loop containing nucleoside triphosphate hydrolases"/>
    <property type="match status" value="1"/>
</dbReference>
<dbReference type="GO" id="GO:0016887">
    <property type="term" value="F:ATP hydrolysis activity"/>
    <property type="evidence" value="ECO:0007669"/>
    <property type="project" value="InterPro"/>
</dbReference>
<dbReference type="Proteomes" id="UP000233467">
    <property type="component" value="Unassembled WGS sequence"/>
</dbReference>
<organism evidence="6 7">
    <name type="scientific">Aeromonas sobria</name>
    <dbReference type="NCBI Taxonomy" id="646"/>
    <lineage>
        <taxon>Bacteria</taxon>
        <taxon>Pseudomonadati</taxon>
        <taxon>Pseudomonadota</taxon>
        <taxon>Gammaproteobacteria</taxon>
        <taxon>Aeromonadales</taxon>
        <taxon>Aeromonadaceae</taxon>
        <taxon>Aeromonas</taxon>
    </lineage>
</organism>